<reference evidence="1" key="1">
    <citation type="submission" date="2021-02" db="EMBL/GenBank/DDBJ databases">
        <authorList>
            <person name="Bekaert M."/>
        </authorList>
    </citation>
    <scope>NUCLEOTIDE SEQUENCE</scope>
    <source>
        <strain evidence="1">IoA-00</strain>
    </source>
</reference>
<keyword evidence="2" id="KW-1185">Reference proteome</keyword>
<gene>
    <name evidence="1" type="ORF">LSAA_13578</name>
</gene>
<evidence type="ECO:0000313" key="2">
    <source>
        <dbReference type="Proteomes" id="UP000675881"/>
    </source>
</evidence>
<name>A0A7R8D578_LEPSM</name>
<proteinExistence type="predicted"/>
<sequence length="106" mass="12454">MDKIQAMDNMPRPSSLRKLLNRIQGLSIWMHLFRGMFPSSDRKWRDCDSKDIFWDPWDLLTTHNMAAFSSVDILAVLRNLRKCDLCNLLHRGTLRRENKPASKPRG</sequence>
<dbReference type="EMBL" id="HG994587">
    <property type="protein sequence ID" value="CAF3030751.1"/>
    <property type="molecule type" value="Genomic_DNA"/>
</dbReference>
<dbReference type="AlphaFoldDB" id="A0A7R8D578"/>
<evidence type="ECO:0000313" key="1">
    <source>
        <dbReference type="EMBL" id="CAF3030751.1"/>
    </source>
</evidence>
<dbReference type="Proteomes" id="UP000675881">
    <property type="component" value="Chromosome 8"/>
</dbReference>
<accession>A0A7R8D578</accession>
<protein>
    <submittedName>
        <fullName evidence="1">(salmon louse) hypothetical protein</fullName>
    </submittedName>
</protein>
<organism evidence="1 2">
    <name type="scientific">Lepeophtheirus salmonis</name>
    <name type="common">Salmon louse</name>
    <name type="synonym">Caligus salmonis</name>
    <dbReference type="NCBI Taxonomy" id="72036"/>
    <lineage>
        <taxon>Eukaryota</taxon>
        <taxon>Metazoa</taxon>
        <taxon>Ecdysozoa</taxon>
        <taxon>Arthropoda</taxon>
        <taxon>Crustacea</taxon>
        <taxon>Multicrustacea</taxon>
        <taxon>Hexanauplia</taxon>
        <taxon>Copepoda</taxon>
        <taxon>Siphonostomatoida</taxon>
        <taxon>Caligidae</taxon>
        <taxon>Lepeophtheirus</taxon>
    </lineage>
</organism>